<dbReference type="PANTHER" id="PTHR43630">
    <property type="entry name" value="POLY-BETA-1,6-N-ACETYL-D-GLUCOSAMINE SYNTHASE"/>
    <property type="match status" value="1"/>
</dbReference>
<sequence length="410" mass="47687">MLVIEVVRDISILVVGLGILYLLYPMISRSQMKNIPKRGKKKDGKFAILIPARDESRVIRGLLDSLKEQTEPVLFSDVYVIVETEKDPTVKICKEYHANVIYRRNLKQQRKGYALNDAIVELLKKQKKYDAYFIFDADNILDRNYFKEMKKTYLAGYDIGIGYRNCKNGNRNIFAACSSLTFSMINTIGNEGKKKHGETMIVSGTGFYIVGEWIQKWKGYPFHSLTEDYELSLYATLYGMTTDYNKKAIFYDEQPTQYHTTVQQRIRWIRGYFDARKKYIPLIRRDLRKNKENGNAKRSACVGVKPYIMIIIGMILWAFADVIAGISRANIAVMFLQVGMLLLAAYIAMMIVTIVMLRREKEQLHLSVKMKRHMIWFYPLYLVTYIPCALKAMLKKNVTWVKIDHTETNL</sequence>
<evidence type="ECO:0000256" key="3">
    <source>
        <dbReference type="ARBA" id="ARBA00022679"/>
    </source>
</evidence>
<dbReference type="InterPro" id="IPR029044">
    <property type="entry name" value="Nucleotide-diphossugar_trans"/>
</dbReference>
<protein>
    <submittedName>
        <fullName evidence="6">Glycosyltransferase family 2 protein</fullName>
    </submittedName>
</protein>
<dbReference type="Gene3D" id="3.90.550.10">
    <property type="entry name" value="Spore Coat Polysaccharide Biosynthesis Protein SpsA, Chain A"/>
    <property type="match status" value="1"/>
</dbReference>
<gene>
    <name evidence="6" type="ORF">IAD49_04905</name>
</gene>
<dbReference type="InterPro" id="IPR001173">
    <property type="entry name" value="Glyco_trans_2-like"/>
</dbReference>
<keyword evidence="4" id="KW-0472">Membrane</keyword>
<dbReference type="EMBL" id="DVML01000025">
    <property type="protein sequence ID" value="HIU22900.1"/>
    <property type="molecule type" value="Genomic_DNA"/>
</dbReference>
<dbReference type="PANTHER" id="PTHR43630:SF1">
    <property type="entry name" value="POLY-BETA-1,6-N-ACETYL-D-GLUCOSAMINE SYNTHASE"/>
    <property type="match status" value="1"/>
</dbReference>
<evidence type="ECO:0000259" key="5">
    <source>
        <dbReference type="Pfam" id="PF13632"/>
    </source>
</evidence>
<proteinExistence type="inferred from homology"/>
<evidence type="ECO:0000313" key="7">
    <source>
        <dbReference type="Proteomes" id="UP000824087"/>
    </source>
</evidence>
<dbReference type="AlphaFoldDB" id="A0A9D1HX11"/>
<keyword evidence="3" id="KW-0808">Transferase</keyword>
<feature type="transmembrane region" description="Helical" evidence="4">
    <location>
        <begin position="332"/>
        <end position="355"/>
    </location>
</feature>
<accession>A0A9D1HX11</accession>
<dbReference type="CDD" id="cd06438">
    <property type="entry name" value="EpsO_like"/>
    <property type="match status" value="1"/>
</dbReference>
<dbReference type="Proteomes" id="UP000824087">
    <property type="component" value="Unassembled WGS sequence"/>
</dbReference>
<evidence type="ECO:0000256" key="1">
    <source>
        <dbReference type="ARBA" id="ARBA00006739"/>
    </source>
</evidence>
<comment type="similarity">
    <text evidence="1">Belongs to the glycosyltransferase 2 family.</text>
</comment>
<feature type="transmembrane region" description="Helical" evidence="4">
    <location>
        <begin position="375"/>
        <end position="394"/>
    </location>
</feature>
<feature type="transmembrane region" description="Helical" evidence="4">
    <location>
        <begin position="307"/>
        <end position="326"/>
    </location>
</feature>
<feature type="transmembrane region" description="Helical" evidence="4">
    <location>
        <begin position="6"/>
        <end position="24"/>
    </location>
</feature>
<keyword evidence="4" id="KW-0812">Transmembrane</keyword>
<keyword evidence="2" id="KW-0328">Glycosyltransferase</keyword>
<evidence type="ECO:0000313" key="6">
    <source>
        <dbReference type="EMBL" id="HIU22900.1"/>
    </source>
</evidence>
<comment type="caution">
    <text evidence="6">The sequence shown here is derived from an EMBL/GenBank/DDBJ whole genome shotgun (WGS) entry which is preliminary data.</text>
</comment>
<evidence type="ECO:0000256" key="2">
    <source>
        <dbReference type="ARBA" id="ARBA00022676"/>
    </source>
</evidence>
<dbReference type="SUPFAM" id="SSF53448">
    <property type="entry name" value="Nucleotide-diphospho-sugar transferases"/>
    <property type="match status" value="1"/>
</dbReference>
<dbReference type="GO" id="GO:0016757">
    <property type="term" value="F:glycosyltransferase activity"/>
    <property type="evidence" value="ECO:0007669"/>
    <property type="project" value="UniProtKB-KW"/>
</dbReference>
<organism evidence="6 7">
    <name type="scientific">Candidatus Fimihabitans intestinipullorum</name>
    <dbReference type="NCBI Taxonomy" id="2840820"/>
    <lineage>
        <taxon>Bacteria</taxon>
        <taxon>Bacillati</taxon>
        <taxon>Mycoplasmatota</taxon>
        <taxon>Mycoplasmatota incertae sedis</taxon>
        <taxon>Candidatus Fimihabitans</taxon>
    </lineage>
</organism>
<reference evidence="6" key="1">
    <citation type="submission" date="2020-10" db="EMBL/GenBank/DDBJ databases">
        <authorList>
            <person name="Gilroy R."/>
        </authorList>
    </citation>
    <scope>NUCLEOTIDE SEQUENCE</scope>
    <source>
        <strain evidence="6">CHK197-8231</strain>
    </source>
</reference>
<keyword evidence="4" id="KW-1133">Transmembrane helix</keyword>
<reference evidence="6" key="2">
    <citation type="journal article" date="2021" name="PeerJ">
        <title>Extensive microbial diversity within the chicken gut microbiome revealed by metagenomics and culture.</title>
        <authorList>
            <person name="Gilroy R."/>
            <person name="Ravi A."/>
            <person name="Getino M."/>
            <person name="Pursley I."/>
            <person name="Horton D.L."/>
            <person name="Alikhan N.F."/>
            <person name="Baker D."/>
            <person name="Gharbi K."/>
            <person name="Hall N."/>
            <person name="Watson M."/>
            <person name="Adriaenssens E.M."/>
            <person name="Foster-Nyarko E."/>
            <person name="Jarju S."/>
            <person name="Secka A."/>
            <person name="Antonio M."/>
            <person name="Oren A."/>
            <person name="Chaudhuri R.R."/>
            <person name="La Ragione R."/>
            <person name="Hildebrand F."/>
            <person name="Pallen M.J."/>
        </authorList>
    </citation>
    <scope>NUCLEOTIDE SEQUENCE</scope>
    <source>
        <strain evidence="6">CHK197-8231</strain>
    </source>
</reference>
<feature type="domain" description="Glycosyltransferase 2-like" evidence="5">
    <location>
        <begin position="134"/>
        <end position="374"/>
    </location>
</feature>
<name>A0A9D1HX11_9BACT</name>
<evidence type="ECO:0000256" key="4">
    <source>
        <dbReference type="SAM" id="Phobius"/>
    </source>
</evidence>
<dbReference type="Pfam" id="PF13632">
    <property type="entry name" value="Glyco_trans_2_3"/>
    <property type="match status" value="1"/>
</dbReference>